<dbReference type="InterPro" id="IPR017953">
    <property type="entry name" value="Carbohydrate_kinase_pred_CS"/>
</dbReference>
<dbReference type="SUPFAM" id="SSF53613">
    <property type="entry name" value="Ribokinase-like"/>
    <property type="match status" value="1"/>
</dbReference>
<feature type="binding site" evidence="18">
    <location>
        <begin position="139"/>
        <end position="145"/>
    </location>
    <ligand>
        <name>(6S)-NADPHX</name>
        <dbReference type="ChEBI" id="CHEBI:64076"/>
    </ligand>
</feature>
<feature type="binding site" evidence="18">
    <location>
        <position position="150"/>
    </location>
    <ligand>
        <name>(6S)-NADPHX</name>
        <dbReference type="ChEBI" id="CHEBI:64076"/>
    </ligand>
</feature>
<dbReference type="PANTHER" id="PTHR12592">
    <property type="entry name" value="ATP-DEPENDENT (S)-NAD(P)H-HYDRATE DEHYDRATASE FAMILY MEMBER"/>
    <property type="match status" value="1"/>
</dbReference>
<evidence type="ECO:0000256" key="14">
    <source>
        <dbReference type="ARBA" id="ARBA00025153"/>
    </source>
</evidence>
<dbReference type="Proteomes" id="UP000305202">
    <property type="component" value="Unassembled WGS sequence"/>
</dbReference>
<feature type="binding site" evidence="17">
    <location>
        <position position="442"/>
    </location>
    <ligand>
        <name>(6S)-NADPHX</name>
        <dbReference type="ChEBI" id="CHEBI:64076"/>
    </ligand>
</feature>
<evidence type="ECO:0000256" key="18">
    <source>
        <dbReference type="HAMAP-Rule" id="MF_01966"/>
    </source>
</evidence>
<comment type="similarity">
    <text evidence="17">Belongs to the NnrD/CARKD family.</text>
</comment>
<feature type="binding site" evidence="18">
    <location>
        <position position="72"/>
    </location>
    <ligand>
        <name>K(+)</name>
        <dbReference type="ChEBI" id="CHEBI:29103"/>
    </ligand>
</feature>
<evidence type="ECO:0000256" key="15">
    <source>
        <dbReference type="ARBA" id="ARBA00048238"/>
    </source>
</evidence>
<evidence type="ECO:0000256" key="10">
    <source>
        <dbReference type="ARBA" id="ARBA00023027"/>
    </source>
</evidence>
<comment type="catalytic activity">
    <reaction evidence="15 17 19">
        <text>(6S)-NADHX + ADP = AMP + phosphate + NADH + H(+)</text>
        <dbReference type="Rhea" id="RHEA:32223"/>
        <dbReference type="ChEBI" id="CHEBI:15378"/>
        <dbReference type="ChEBI" id="CHEBI:43474"/>
        <dbReference type="ChEBI" id="CHEBI:57945"/>
        <dbReference type="ChEBI" id="CHEBI:64074"/>
        <dbReference type="ChEBI" id="CHEBI:456215"/>
        <dbReference type="ChEBI" id="CHEBI:456216"/>
        <dbReference type="EC" id="4.2.1.136"/>
    </reaction>
</comment>
<keyword evidence="11 18" id="KW-0413">Isomerase</keyword>
<evidence type="ECO:0000256" key="19">
    <source>
        <dbReference type="PIRNR" id="PIRNR017184"/>
    </source>
</evidence>
<evidence type="ECO:0000256" key="13">
    <source>
        <dbReference type="ARBA" id="ARBA00023268"/>
    </source>
</evidence>
<dbReference type="PROSITE" id="PS51385">
    <property type="entry name" value="YJEF_N"/>
    <property type="match status" value="1"/>
</dbReference>
<keyword evidence="8 17" id="KW-0521">NADP</keyword>
<evidence type="ECO:0000259" key="20">
    <source>
        <dbReference type="PROSITE" id="PS51383"/>
    </source>
</evidence>
<dbReference type="InterPro" id="IPR029056">
    <property type="entry name" value="Ribokinase-like"/>
</dbReference>
<gene>
    <name evidence="17" type="primary">nnrD</name>
    <name evidence="18" type="synonym">nnrE</name>
    <name evidence="22" type="ORF">FCN80_00355</name>
</gene>
<keyword evidence="10 17" id="KW-0520">NAD</keyword>
<comment type="cofactor">
    <cofactor evidence="17">
        <name>Mg(2+)</name>
        <dbReference type="ChEBI" id="CHEBI:18420"/>
    </cofactor>
</comment>
<evidence type="ECO:0000259" key="21">
    <source>
        <dbReference type="PROSITE" id="PS51385"/>
    </source>
</evidence>
<dbReference type="HAMAP" id="MF_01966">
    <property type="entry name" value="NADHX_epimerase"/>
    <property type="match status" value="1"/>
</dbReference>
<feature type="domain" description="YjeF C-terminal" evidence="20">
    <location>
        <begin position="234"/>
        <end position="501"/>
    </location>
</feature>
<evidence type="ECO:0000256" key="7">
    <source>
        <dbReference type="ARBA" id="ARBA00022840"/>
    </source>
</evidence>
<dbReference type="RefSeq" id="WP_136987840.1">
    <property type="nucleotide sequence ID" value="NZ_SZPQ01000001.1"/>
</dbReference>
<dbReference type="InterPro" id="IPR000631">
    <property type="entry name" value="CARKD"/>
</dbReference>
<dbReference type="CDD" id="cd01171">
    <property type="entry name" value="YXKO-related"/>
    <property type="match status" value="1"/>
</dbReference>
<feature type="binding site" evidence="17">
    <location>
        <position position="375"/>
    </location>
    <ligand>
        <name>(6S)-NADPHX</name>
        <dbReference type="ChEBI" id="CHEBI:64076"/>
    </ligand>
</feature>
<dbReference type="EMBL" id="SZPQ01000001">
    <property type="protein sequence ID" value="TKI08549.1"/>
    <property type="molecule type" value="Genomic_DNA"/>
</dbReference>
<feature type="binding site" evidence="17">
    <location>
        <position position="269"/>
    </location>
    <ligand>
        <name>(6S)-NADPHX</name>
        <dbReference type="ChEBI" id="CHEBI:64076"/>
    </ligand>
</feature>
<comment type="catalytic activity">
    <reaction evidence="2 18 19">
        <text>(6R)-NADPHX = (6S)-NADPHX</text>
        <dbReference type="Rhea" id="RHEA:32227"/>
        <dbReference type="ChEBI" id="CHEBI:64076"/>
        <dbReference type="ChEBI" id="CHEBI:64077"/>
        <dbReference type="EC" id="5.1.99.6"/>
    </reaction>
</comment>
<evidence type="ECO:0000256" key="17">
    <source>
        <dbReference type="HAMAP-Rule" id="MF_01965"/>
    </source>
</evidence>
<comment type="catalytic activity">
    <reaction evidence="16 17 19">
        <text>(6S)-NADPHX + ADP = AMP + phosphate + NADPH + H(+)</text>
        <dbReference type="Rhea" id="RHEA:32235"/>
        <dbReference type="ChEBI" id="CHEBI:15378"/>
        <dbReference type="ChEBI" id="CHEBI:43474"/>
        <dbReference type="ChEBI" id="CHEBI:57783"/>
        <dbReference type="ChEBI" id="CHEBI:64076"/>
        <dbReference type="ChEBI" id="CHEBI:456215"/>
        <dbReference type="ChEBI" id="CHEBI:456216"/>
        <dbReference type="EC" id="4.2.1.136"/>
    </reaction>
</comment>
<keyword evidence="7 17" id="KW-0067">ATP-binding</keyword>
<keyword evidence="6 17" id="KW-0547">Nucleotide-binding</keyword>
<dbReference type="HAMAP" id="MF_01965">
    <property type="entry name" value="NADHX_dehydratase"/>
    <property type="match status" value="1"/>
</dbReference>
<dbReference type="NCBIfam" id="TIGR00197">
    <property type="entry name" value="yjeF_nterm"/>
    <property type="match status" value="1"/>
</dbReference>
<accession>A0ABY2SQQ2</accession>
<dbReference type="EC" id="4.2.1.136" evidence="19"/>
<proteinExistence type="inferred from homology"/>
<dbReference type="PIRSF" id="PIRSF017184">
    <property type="entry name" value="Nnr"/>
    <property type="match status" value="1"/>
</dbReference>
<dbReference type="PANTHER" id="PTHR12592:SF0">
    <property type="entry name" value="ATP-DEPENDENT (S)-NAD(P)H-HYDRATE DEHYDRATASE"/>
    <property type="match status" value="1"/>
</dbReference>
<feature type="binding site" evidence="18">
    <location>
        <begin position="71"/>
        <end position="75"/>
    </location>
    <ligand>
        <name>(6S)-NADPHX</name>
        <dbReference type="ChEBI" id="CHEBI:64076"/>
    </ligand>
</feature>
<dbReference type="InterPro" id="IPR004443">
    <property type="entry name" value="YjeF_N_dom"/>
</dbReference>
<dbReference type="GO" id="GO:0052856">
    <property type="term" value="F:NAD(P)HX epimerase activity"/>
    <property type="evidence" value="ECO:0007669"/>
    <property type="project" value="UniProtKB-EC"/>
</dbReference>
<dbReference type="GO" id="GO:0052855">
    <property type="term" value="F:ADP-dependent NAD(P)H-hydrate dehydratase activity"/>
    <property type="evidence" value="ECO:0007669"/>
    <property type="project" value="UniProtKB-EC"/>
</dbReference>
<name>A0ABY2SQQ2_9HYPH</name>
<sequence>MADRINKTNQSSLPYSVYSSQWLRTWEQEAAGLAGLSLYQLMQRAGAAAFHLTRWHYPSARHFLVLVGHGNNGGDGYVFARLARERGQQVTLVECPGRHPLPDQAGQARQAWLDAGGRSTSADQPWPEDADVIVDGLLGSGLQHAPREPYRGLIEQANAHGAPIVALDIPSGLNAETGAAAGAVIKAAHTVTFIALKPGLLTGKARSAVGRLHYDDLGLGTWLASQTPRFTRLTAHQLPHWLRPRDPCVHKGDNGRLLIIGGDRGLAGAIRMTGEAALRVGAGLVRVLTREENQGALLTARPELMVDTLTDASLRQGMEWADVIVIGPGLGQEEWGKNALRLVENSDKPMLWDADALNLLALRPQKRHNRIITPHPGEAARLLRGDVGTVEHDRFQAAAELVARYGGVTVLKGAGTLIAGEDGRTAIADVGNAGMASGGMGDLLSGIIGGLLAQKLPLYDAACAGCVIHGAAADRLAREKGTRGMLATDLLPVLYRFVNPERIA</sequence>
<keyword evidence="12 17" id="KW-0456">Lyase</keyword>
<evidence type="ECO:0000256" key="1">
    <source>
        <dbReference type="ARBA" id="ARBA00000013"/>
    </source>
</evidence>
<dbReference type="InterPro" id="IPR036652">
    <property type="entry name" value="YjeF_N_dom_sf"/>
</dbReference>
<evidence type="ECO:0000256" key="3">
    <source>
        <dbReference type="ARBA" id="ARBA00006001"/>
    </source>
</evidence>
<reference evidence="22 23" key="1">
    <citation type="submission" date="2019-04" db="EMBL/GenBank/DDBJ databases">
        <authorList>
            <person name="Li M."/>
            <person name="Gao C."/>
        </authorList>
    </citation>
    <scope>NUCLEOTIDE SEQUENCE [LARGE SCALE GENOMIC DNA]</scope>
    <source>
        <strain evidence="22 23">BGMRC 2031</strain>
    </source>
</reference>
<dbReference type="SUPFAM" id="SSF64153">
    <property type="entry name" value="YjeF N-terminal domain-like"/>
    <property type="match status" value="1"/>
</dbReference>
<evidence type="ECO:0000256" key="6">
    <source>
        <dbReference type="ARBA" id="ARBA00022741"/>
    </source>
</evidence>
<evidence type="ECO:0000256" key="9">
    <source>
        <dbReference type="ARBA" id="ARBA00022958"/>
    </source>
</evidence>
<evidence type="ECO:0000313" key="23">
    <source>
        <dbReference type="Proteomes" id="UP000305202"/>
    </source>
</evidence>
<feature type="domain" description="YjeF N-terminal" evidence="21">
    <location>
        <begin position="23"/>
        <end position="225"/>
    </location>
</feature>
<comment type="subunit">
    <text evidence="17">Homotetramer.</text>
</comment>
<organism evidence="22 23">
    <name type="scientific">Martelella alba</name>
    <dbReference type="NCBI Taxonomy" id="2590451"/>
    <lineage>
        <taxon>Bacteria</taxon>
        <taxon>Pseudomonadati</taxon>
        <taxon>Pseudomonadota</taxon>
        <taxon>Alphaproteobacteria</taxon>
        <taxon>Hyphomicrobiales</taxon>
        <taxon>Aurantimonadaceae</taxon>
        <taxon>Martelella</taxon>
    </lineage>
</organism>
<dbReference type="Pfam" id="PF03853">
    <property type="entry name" value="YjeF_N"/>
    <property type="match status" value="1"/>
</dbReference>
<evidence type="ECO:0000313" key="22">
    <source>
        <dbReference type="EMBL" id="TKI08549.1"/>
    </source>
</evidence>
<comment type="function">
    <text evidence="18">Catalyzes the epimerization of the S- and R-forms of NAD(P)HX, a damaged form of NAD(P)H that is a result of enzymatic or heat-dependent hydration. This is a prerequisite for the S-specific NAD(P)H-hydrate dehydratase to allow the repair of both epimers of NAD(P)HX.</text>
</comment>
<evidence type="ECO:0000256" key="4">
    <source>
        <dbReference type="ARBA" id="ARBA00009524"/>
    </source>
</evidence>
<comment type="similarity">
    <text evidence="4 19">In the C-terminal section; belongs to the NnrD/CARKD family.</text>
</comment>
<dbReference type="NCBIfam" id="NF007856">
    <property type="entry name" value="PRK10565.1"/>
    <property type="match status" value="1"/>
</dbReference>
<dbReference type="InterPro" id="IPR030677">
    <property type="entry name" value="Nnr"/>
</dbReference>
<dbReference type="PROSITE" id="PS01049">
    <property type="entry name" value="YJEF_C_1"/>
    <property type="match status" value="1"/>
</dbReference>
<evidence type="ECO:0000256" key="2">
    <source>
        <dbReference type="ARBA" id="ARBA00000909"/>
    </source>
</evidence>
<comment type="function">
    <text evidence="17">Catalyzes the dehydration of the S-form of NAD(P)HX at the expense of ADP, which is converted to AMP. Together with NAD(P)HX epimerase, which catalyzes the epimerization of the S- and R-forms, the enzyme allows the repair of both epimers of NAD(P)HX, a damaged form of NAD(P)H that is a result of enzymatic or heat-dependent hydration.</text>
</comment>
<keyword evidence="13" id="KW-0511">Multifunctional enzyme</keyword>
<dbReference type="PROSITE" id="PS51383">
    <property type="entry name" value="YJEF_C_3"/>
    <property type="match status" value="1"/>
</dbReference>
<feature type="binding site" evidence="18">
    <location>
        <position position="168"/>
    </location>
    <ligand>
        <name>(6S)-NADPHX</name>
        <dbReference type="ChEBI" id="CHEBI:64076"/>
    </ligand>
</feature>
<dbReference type="Gene3D" id="3.40.50.10260">
    <property type="entry name" value="YjeF N-terminal domain"/>
    <property type="match status" value="1"/>
</dbReference>
<evidence type="ECO:0000256" key="8">
    <source>
        <dbReference type="ARBA" id="ARBA00022857"/>
    </source>
</evidence>
<evidence type="ECO:0000256" key="12">
    <source>
        <dbReference type="ARBA" id="ARBA00023239"/>
    </source>
</evidence>
<dbReference type="EC" id="5.1.99.6" evidence="19"/>
<comment type="cofactor">
    <cofactor evidence="18 19">
        <name>K(+)</name>
        <dbReference type="ChEBI" id="CHEBI:29103"/>
    </cofactor>
    <text evidence="18 19">Binds 1 potassium ion per subunit.</text>
</comment>
<comment type="function">
    <text evidence="14 19">Bifunctional enzyme that catalyzes the epimerization of the S- and R-forms of NAD(P)HX and the dehydration of the S-form of NAD(P)HX at the expense of ADP, which is converted to AMP. This allows the repair of both epimers of NAD(P)HX, a damaged form of NAD(P)H that is a result of enzymatic or heat-dependent hydration.</text>
</comment>
<evidence type="ECO:0000256" key="16">
    <source>
        <dbReference type="ARBA" id="ARBA00049209"/>
    </source>
</evidence>
<keyword evidence="23" id="KW-1185">Reference proteome</keyword>
<evidence type="ECO:0000256" key="5">
    <source>
        <dbReference type="ARBA" id="ARBA00022723"/>
    </source>
</evidence>
<feature type="binding site" evidence="17">
    <location>
        <begin position="412"/>
        <end position="416"/>
    </location>
    <ligand>
        <name>AMP</name>
        <dbReference type="ChEBI" id="CHEBI:456215"/>
    </ligand>
</feature>
<keyword evidence="5 18" id="KW-0479">Metal-binding</keyword>
<dbReference type="Pfam" id="PF01256">
    <property type="entry name" value="Carb_kinase"/>
    <property type="match status" value="1"/>
</dbReference>
<comment type="similarity">
    <text evidence="18">Belongs to the NnrE/AIBP family.</text>
</comment>
<comment type="catalytic activity">
    <reaction evidence="1 18 19">
        <text>(6R)-NADHX = (6S)-NADHX</text>
        <dbReference type="Rhea" id="RHEA:32215"/>
        <dbReference type="ChEBI" id="CHEBI:64074"/>
        <dbReference type="ChEBI" id="CHEBI:64075"/>
        <dbReference type="EC" id="5.1.99.6"/>
    </reaction>
</comment>
<protein>
    <recommendedName>
        <fullName evidence="19">Bifunctional NAD(P)H-hydrate repair enzyme</fullName>
    </recommendedName>
    <alternativeName>
        <fullName evidence="19">Nicotinamide nucleotide repair protein</fullName>
    </alternativeName>
    <domain>
        <recommendedName>
            <fullName evidence="19">ADP-dependent (S)-NAD(P)H-hydrate dehydratase</fullName>
            <ecNumber evidence="19">4.2.1.136</ecNumber>
        </recommendedName>
        <alternativeName>
            <fullName evidence="19">ADP-dependent NAD(P)HX dehydratase</fullName>
        </alternativeName>
    </domain>
    <domain>
        <recommendedName>
            <fullName evidence="19">NAD(P)H-hydrate epimerase</fullName>
            <ecNumber evidence="19">5.1.99.6</ecNumber>
        </recommendedName>
    </domain>
</protein>
<comment type="caution">
    <text evidence="22">The sequence shown here is derived from an EMBL/GenBank/DDBJ whole genome shotgun (WGS) entry which is preliminary data.</text>
</comment>
<dbReference type="NCBIfam" id="TIGR00196">
    <property type="entry name" value="yjeF_cterm"/>
    <property type="match status" value="1"/>
</dbReference>
<keyword evidence="9 18" id="KW-0630">Potassium</keyword>
<comment type="similarity">
    <text evidence="3 19">In the N-terminal section; belongs to the NnrE/AIBP family.</text>
</comment>
<evidence type="ECO:0000256" key="11">
    <source>
        <dbReference type="ARBA" id="ARBA00023235"/>
    </source>
</evidence>
<dbReference type="Gene3D" id="3.40.1190.20">
    <property type="match status" value="1"/>
</dbReference>
<feature type="binding site" evidence="18">
    <location>
        <position position="171"/>
    </location>
    <ligand>
        <name>K(+)</name>
        <dbReference type="ChEBI" id="CHEBI:29103"/>
    </ligand>
</feature>
<feature type="binding site" evidence="18">
    <location>
        <position position="135"/>
    </location>
    <ligand>
        <name>K(+)</name>
        <dbReference type="ChEBI" id="CHEBI:29103"/>
    </ligand>
</feature>
<feature type="binding site" evidence="17">
    <location>
        <position position="441"/>
    </location>
    <ligand>
        <name>AMP</name>
        <dbReference type="ChEBI" id="CHEBI:456215"/>
    </ligand>
</feature>
<feature type="binding site" evidence="17">
    <location>
        <position position="329"/>
    </location>
    <ligand>
        <name>(6S)-NADPHX</name>
        <dbReference type="ChEBI" id="CHEBI:64076"/>
    </ligand>
</feature>